<evidence type="ECO:0000313" key="1">
    <source>
        <dbReference type="EMBL" id="OXU16886.1"/>
    </source>
</evidence>
<dbReference type="Proteomes" id="UP000215335">
    <property type="component" value="Unassembled WGS sequence"/>
</dbReference>
<evidence type="ECO:0000313" key="2">
    <source>
        <dbReference type="Proteomes" id="UP000215335"/>
    </source>
</evidence>
<evidence type="ECO:0008006" key="3">
    <source>
        <dbReference type="Google" id="ProtNLM"/>
    </source>
</evidence>
<dbReference type="PANTHER" id="PTHR21268">
    <property type="entry name" value="NADH DEHYDROGENASE [UBIQUINONE] IRON-SULFUR PROTEIN 5"/>
    <property type="match status" value="1"/>
</dbReference>
<reference evidence="1 2" key="1">
    <citation type="journal article" date="2017" name="Curr. Biol.">
        <title>The Evolution of Venom by Co-option of Single-Copy Genes.</title>
        <authorList>
            <person name="Martinson E.O."/>
            <person name="Mrinalini"/>
            <person name="Kelkar Y.D."/>
            <person name="Chang C.H."/>
            <person name="Werren J.H."/>
        </authorList>
    </citation>
    <scope>NUCLEOTIDE SEQUENCE [LARGE SCALE GENOMIC DNA]</scope>
    <source>
        <strain evidence="1 2">Alberta</strain>
        <tissue evidence="1">Whole body</tissue>
    </source>
</reference>
<comment type="caution">
    <text evidence="1">The sequence shown here is derived from an EMBL/GenBank/DDBJ whole genome shotgun (WGS) entry which is preliminary data.</text>
</comment>
<organism evidence="1 2">
    <name type="scientific">Trichomalopsis sarcophagae</name>
    <dbReference type="NCBI Taxonomy" id="543379"/>
    <lineage>
        <taxon>Eukaryota</taxon>
        <taxon>Metazoa</taxon>
        <taxon>Ecdysozoa</taxon>
        <taxon>Arthropoda</taxon>
        <taxon>Hexapoda</taxon>
        <taxon>Insecta</taxon>
        <taxon>Pterygota</taxon>
        <taxon>Neoptera</taxon>
        <taxon>Endopterygota</taxon>
        <taxon>Hymenoptera</taxon>
        <taxon>Apocrita</taxon>
        <taxon>Proctotrupomorpha</taxon>
        <taxon>Chalcidoidea</taxon>
        <taxon>Pteromalidae</taxon>
        <taxon>Pteromalinae</taxon>
        <taxon>Trichomalopsis</taxon>
    </lineage>
</organism>
<dbReference type="AlphaFoldDB" id="A0A232EEU6"/>
<name>A0A232EEU6_9HYME</name>
<keyword evidence="2" id="KW-1185">Reference proteome</keyword>
<dbReference type="STRING" id="543379.A0A232EEU6"/>
<dbReference type="OrthoDB" id="9992197at2759"/>
<accession>A0A232EEU6</accession>
<proteinExistence type="predicted"/>
<protein>
    <recommendedName>
        <fullName evidence="3">NADH-ubiquinone oxidoreductase 15 kDa subunit</fullName>
    </recommendedName>
</protein>
<dbReference type="EMBL" id="NNAY01005208">
    <property type="protein sequence ID" value="OXU16886.1"/>
    <property type="molecule type" value="Genomic_DNA"/>
</dbReference>
<gene>
    <name evidence="1" type="ORF">TSAR_000868</name>
</gene>
<dbReference type="PANTHER" id="PTHR21268:SF2">
    <property type="entry name" value="NADH DEHYDROGENASE [UBIQUINONE] IRON-SULFUR PROTEIN 5"/>
    <property type="match status" value="1"/>
</dbReference>
<sequence length="178" mass="20372">MRFRSILRNLVIQSSGIVPKILGPVWEKINFAIEKRTFWCVVILPNSCSNVVLSNGNIAESSASHNAICRQWCQNIGSIHLLNTDPILKCFSNSTLPYVDAQLSECADFEMRMGDCLEAYGLNKGKTKCEDFISDLRECLLKGKQRQRVVLMRKEHVRQYQNGERESMFSKTPNYNAY</sequence>